<dbReference type="InterPro" id="IPR002156">
    <property type="entry name" value="RNaseH_domain"/>
</dbReference>
<organism evidence="2 3">
    <name type="scientific">Nicotiana attenuata</name>
    <name type="common">Coyote tobacco</name>
    <dbReference type="NCBI Taxonomy" id="49451"/>
    <lineage>
        <taxon>Eukaryota</taxon>
        <taxon>Viridiplantae</taxon>
        <taxon>Streptophyta</taxon>
        <taxon>Embryophyta</taxon>
        <taxon>Tracheophyta</taxon>
        <taxon>Spermatophyta</taxon>
        <taxon>Magnoliopsida</taxon>
        <taxon>eudicotyledons</taxon>
        <taxon>Gunneridae</taxon>
        <taxon>Pentapetalae</taxon>
        <taxon>asterids</taxon>
        <taxon>lamiids</taxon>
        <taxon>Solanales</taxon>
        <taxon>Solanaceae</taxon>
        <taxon>Nicotianoideae</taxon>
        <taxon>Nicotianeae</taxon>
        <taxon>Nicotiana</taxon>
    </lineage>
</organism>
<evidence type="ECO:0000313" key="2">
    <source>
        <dbReference type="EMBL" id="OIT40238.1"/>
    </source>
</evidence>
<dbReference type="AlphaFoldDB" id="A0A314LF00"/>
<dbReference type="EMBL" id="MJEQ01000038">
    <property type="protein sequence ID" value="OIT40238.1"/>
    <property type="molecule type" value="Genomic_DNA"/>
</dbReference>
<dbReference type="Gramene" id="OIT40238">
    <property type="protein sequence ID" value="OIT40238"/>
    <property type="gene ID" value="A4A49_51905"/>
</dbReference>
<gene>
    <name evidence="2" type="ORF">A4A49_51905</name>
</gene>
<dbReference type="Gene3D" id="3.30.420.10">
    <property type="entry name" value="Ribonuclease H-like superfamily/Ribonuclease H"/>
    <property type="match status" value="1"/>
</dbReference>
<dbReference type="Proteomes" id="UP000187609">
    <property type="component" value="Unassembled WGS sequence"/>
</dbReference>
<evidence type="ECO:0000313" key="3">
    <source>
        <dbReference type="Proteomes" id="UP000187609"/>
    </source>
</evidence>
<name>A0A314LF00_NICAT</name>
<reference evidence="2" key="1">
    <citation type="submission" date="2016-11" db="EMBL/GenBank/DDBJ databases">
        <title>The genome of Nicotiana attenuata.</title>
        <authorList>
            <person name="Xu S."/>
            <person name="Brockmoeller T."/>
            <person name="Gaquerel E."/>
            <person name="Navarro A."/>
            <person name="Kuhl H."/>
            <person name="Gase K."/>
            <person name="Ling Z."/>
            <person name="Zhou W."/>
            <person name="Kreitzer C."/>
            <person name="Stanke M."/>
            <person name="Tang H."/>
            <person name="Lyons E."/>
            <person name="Pandey P."/>
            <person name="Pandey S.P."/>
            <person name="Timmermann B."/>
            <person name="Baldwin I.T."/>
        </authorList>
    </citation>
    <scope>NUCLEOTIDE SEQUENCE [LARGE SCALE GENOMIC DNA]</scope>
    <source>
        <strain evidence="2">UT</strain>
    </source>
</reference>
<dbReference type="InterPro" id="IPR053151">
    <property type="entry name" value="RNase_H-like"/>
</dbReference>
<dbReference type="PANTHER" id="PTHR47723:SF19">
    <property type="entry name" value="POLYNUCLEOTIDYL TRANSFERASE, RIBONUCLEASE H-LIKE SUPERFAMILY PROTEIN"/>
    <property type="match status" value="1"/>
</dbReference>
<dbReference type="CDD" id="cd06222">
    <property type="entry name" value="RNase_H_like"/>
    <property type="match status" value="1"/>
</dbReference>
<dbReference type="STRING" id="49451.A0A314LF00"/>
<dbReference type="PANTHER" id="PTHR47723">
    <property type="entry name" value="OS05G0353850 PROTEIN"/>
    <property type="match status" value="1"/>
</dbReference>
<dbReference type="SUPFAM" id="SSF53098">
    <property type="entry name" value="Ribonuclease H-like"/>
    <property type="match status" value="1"/>
</dbReference>
<dbReference type="GO" id="GO:0004523">
    <property type="term" value="F:RNA-DNA hybrid ribonuclease activity"/>
    <property type="evidence" value="ECO:0007669"/>
    <property type="project" value="InterPro"/>
</dbReference>
<dbReference type="Pfam" id="PF13456">
    <property type="entry name" value="RVT_3"/>
    <property type="match status" value="1"/>
</dbReference>
<feature type="domain" description="RNase H type-1" evidence="1">
    <location>
        <begin position="4"/>
        <end position="94"/>
    </location>
</feature>
<dbReference type="GO" id="GO:0003676">
    <property type="term" value="F:nucleic acid binding"/>
    <property type="evidence" value="ECO:0007669"/>
    <property type="project" value="InterPro"/>
</dbReference>
<dbReference type="InterPro" id="IPR044730">
    <property type="entry name" value="RNase_H-like_dom_plant"/>
</dbReference>
<dbReference type="InterPro" id="IPR012337">
    <property type="entry name" value="RNaseH-like_sf"/>
</dbReference>
<accession>A0A314LF00</accession>
<evidence type="ECO:0000259" key="1">
    <source>
        <dbReference type="Pfam" id="PF13456"/>
    </source>
</evidence>
<dbReference type="InterPro" id="IPR036397">
    <property type="entry name" value="RNaseH_sf"/>
</dbReference>
<keyword evidence="3" id="KW-1185">Reference proteome</keyword>
<protein>
    <recommendedName>
        <fullName evidence="1">RNase H type-1 domain-containing protein</fullName>
    </recommendedName>
</protein>
<dbReference type="SMR" id="A0A314LF00"/>
<sequence length="111" mass="12821">MGAFAKFYGNCSCNVAEAKAMRRGIKVCITMGLTNVIVESDSTIILNLIKRIRKPPCRFNDIIDHIQTMTKDRNYVFYHTLREGNNSVDMLANLGDEYKMFLSSMRLYHYL</sequence>
<comment type="caution">
    <text evidence="2">The sequence shown here is derived from an EMBL/GenBank/DDBJ whole genome shotgun (WGS) entry which is preliminary data.</text>
</comment>
<proteinExistence type="predicted"/>